<dbReference type="GO" id="GO:0051213">
    <property type="term" value="F:dioxygenase activity"/>
    <property type="evidence" value="ECO:0007669"/>
    <property type="project" value="UniProtKB-KW"/>
</dbReference>
<name>A0A852X937_9MICO</name>
<dbReference type="Gene3D" id="3.10.180.10">
    <property type="entry name" value="2,3-Dihydroxybiphenyl 1,2-Dioxygenase, domain 1"/>
    <property type="match status" value="1"/>
</dbReference>
<dbReference type="RefSeq" id="WP_179462663.1">
    <property type="nucleotide sequence ID" value="NZ_JACBZX010000001.1"/>
</dbReference>
<dbReference type="SUPFAM" id="SSF54593">
    <property type="entry name" value="Glyoxalase/Bleomycin resistance protein/Dihydroxybiphenyl dioxygenase"/>
    <property type="match status" value="1"/>
</dbReference>
<proteinExistence type="predicted"/>
<dbReference type="PANTHER" id="PTHR35908:SF1">
    <property type="entry name" value="CONSERVED PROTEIN"/>
    <property type="match status" value="1"/>
</dbReference>
<feature type="domain" description="Glyoxalase-like" evidence="1">
    <location>
        <begin position="8"/>
        <end position="128"/>
    </location>
</feature>
<dbReference type="CDD" id="cd06587">
    <property type="entry name" value="VOC"/>
    <property type="match status" value="1"/>
</dbReference>
<dbReference type="Pfam" id="PF18029">
    <property type="entry name" value="Glyoxalase_6"/>
    <property type="match status" value="1"/>
</dbReference>
<evidence type="ECO:0000259" key="1">
    <source>
        <dbReference type="Pfam" id="PF18029"/>
    </source>
</evidence>
<protein>
    <submittedName>
        <fullName evidence="2">Catechol 2,3-dioxygenase-like lactoylglutathione lyase family enzyme</fullName>
    </submittedName>
</protein>
<dbReference type="InterPro" id="IPR041581">
    <property type="entry name" value="Glyoxalase_6"/>
</dbReference>
<dbReference type="AlphaFoldDB" id="A0A852X937"/>
<keyword evidence="3" id="KW-1185">Reference proteome</keyword>
<dbReference type="InterPro" id="IPR029068">
    <property type="entry name" value="Glyas_Bleomycin-R_OHBP_Dase"/>
</dbReference>
<sequence length="144" mass="15691">MTSRLGEINLDCTDPEASARFWCAALGWVVVDRQTDHLEIAPAALDRDERRAAMQRGAVPTSIVLALVPEPKTTKNRLHLDLTPVDVTHEVEVTRLLALGATRVDVGQARDEPWTVLADPDGNEFCVLRSLVDGESSPAAEHGD</sequence>
<evidence type="ECO:0000313" key="2">
    <source>
        <dbReference type="EMBL" id="NYG37263.1"/>
    </source>
</evidence>
<keyword evidence="2" id="KW-0456">Lyase</keyword>
<keyword evidence="2" id="KW-0560">Oxidoreductase</keyword>
<dbReference type="GO" id="GO:0016829">
    <property type="term" value="F:lyase activity"/>
    <property type="evidence" value="ECO:0007669"/>
    <property type="project" value="UniProtKB-KW"/>
</dbReference>
<dbReference type="EMBL" id="JACBZX010000001">
    <property type="protein sequence ID" value="NYG37263.1"/>
    <property type="molecule type" value="Genomic_DNA"/>
</dbReference>
<organism evidence="2 3">
    <name type="scientific">Janibacter alkaliphilus</name>
    <dbReference type="NCBI Taxonomy" id="1069963"/>
    <lineage>
        <taxon>Bacteria</taxon>
        <taxon>Bacillati</taxon>
        <taxon>Actinomycetota</taxon>
        <taxon>Actinomycetes</taxon>
        <taxon>Micrococcales</taxon>
        <taxon>Intrasporangiaceae</taxon>
        <taxon>Janibacter</taxon>
    </lineage>
</organism>
<dbReference type="Proteomes" id="UP000592181">
    <property type="component" value="Unassembled WGS sequence"/>
</dbReference>
<reference evidence="2 3" key="1">
    <citation type="submission" date="2020-07" db="EMBL/GenBank/DDBJ databases">
        <title>Sequencing the genomes of 1000 actinobacteria strains.</title>
        <authorList>
            <person name="Klenk H.-P."/>
        </authorList>
    </citation>
    <scope>NUCLEOTIDE SEQUENCE [LARGE SCALE GENOMIC DNA]</scope>
    <source>
        <strain evidence="2 3">DSM 24723</strain>
    </source>
</reference>
<gene>
    <name evidence="2" type="ORF">BJY28_001732</name>
</gene>
<comment type="caution">
    <text evidence="2">The sequence shown here is derived from an EMBL/GenBank/DDBJ whole genome shotgun (WGS) entry which is preliminary data.</text>
</comment>
<keyword evidence="2" id="KW-0223">Dioxygenase</keyword>
<evidence type="ECO:0000313" key="3">
    <source>
        <dbReference type="Proteomes" id="UP000592181"/>
    </source>
</evidence>
<accession>A0A852X937</accession>
<dbReference type="PANTHER" id="PTHR35908">
    <property type="entry name" value="HYPOTHETICAL FUSION PROTEIN"/>
    <property type="match status" value="1"/>
</dbReference>